<name>A0A1I1XWH4_9ACTN</name>
<dbReference type="AlphaFoldDB" id="A0A1I1XWH4"/>
<evidence type="ECO:0000313" key="2">
    <source>
        <dbReference type="Proteomes" id="UP000198716"/>
    </source>
</evidence>
<protein>
    <submittedName>
        <fullName evidence="1">Uncharacterized protein</fullName>
    </submittedName>
</protein>
<gene>
    <name evidence="1" type="ORF">SAMN04487819_1089</name>
</gene>
<dbReference type="EMBL" id="FOMZ01000008">
    <property type="protein sequence ID" value="SFE11614.1"/>
    <property type="molecule type" value="Genomic_DNA"/>
</dbReference>
<reference evidence="2" key="1">
    <citation type="submission" date="2016-10" db="EMBL/GenBank/DDBJ databases">
        <authorList>
            <person name="Varghese N."/>
            <person name="Submissions S."/>
        </authorList>
    </citation>
    <scope>NUCLEOTIDE SEQUENCE [LARGE SCALE GENOMIC DNA]</scope>
    <source>
        <strain evidence="2">DSM 45004</strain>
    </source>
</reference>
<dbReference type="Proteomes" id="UP000198716">
    <property type="component" value="Unassembled WGS sequence"/>
</dbReference>
<evidence type="ECO:0000313" key="1">
    <source>
        <dbReference type="EMBL" id="SFE11614.1"/>
    </source>
</evidence>
<proteinExistence type="predicted"/>
<sequence>MWPQRNDIKVWHRDYSRHADSFDTYGHILSCIDIHTYSCFRRERL</sequence>
<organism evidence="1 2">
    <name type="scientific">Actinopolyspora alba</name>
    <dbReference type="NCBI Taxonomy" id="673379"/>
    <lineage>
        <taxon>Bacteria</taxon>
        <taxon>Bacillati</taxon>
        <taxon>Actinomycetota</taxon>
        <taxon>Actinomycetes</taxon>
        <taxon>Actinopolysporales</taxon>
        <taxon>Actinopolysporaceae</taxon>
        <taxon>Actinopolyspora</taxon>
        <taxon>Actinopolyspora alba group</taxon>
    </lineage>
</organism>
<keyword evidence="2" id="KW-1185">Reference proteome</keyword>
<accession>A0A1I1XWH4</accession>